<reference evidence="2" key="1">
    <citation type="journal article" date="2022" name="Int. J. Mol. Sci.">
        <title>Draft Genome of Tanacetum Coccineum: Genomic Comparison of Closely Related Tanacetum-Family Plants.</title>
        <authorList>
            <person name="Yamashiro T."/>
            <person name="Shiraishi A."/>
            <person name="Nakayama K."/>
            <person name="Satake H."/>
        </authorList>
    </citation>
    <scope>NUCLEOTIDE SEQUENCE</scope>
</reference>
<dbReference type="EMBL" id="BQNB010014276">
    <property type="protein sequence ID" value="GJT26246.1"/>
    <property type="molecule type" value="Genomic_DNA"/>
</dbReference>
<organism evidence="2 3">
    <name type="scientific">Tanacetum coccineum</name>
    <dbReference type="NCBI Taxonomy" id="301880"/>
    <lineage>
        <taxon>Eukaryota</taxon>
        <taxon>Viridiplantae</taxon>
        <taxon>Streptophyta</taxon>
        <taxon>Embryophyta</taxon>
        <taxon>Tracheophyta</taxon>
        <taxon>Spermatophyta</taxon>
        <taxon>Magnoliopsida</taxon>
        <taxon>eudicotyledons</taxon>
        <taxon>Gunneridae</taxon>
        <taxon>Pentapetalae</taxon>
        <taxon>asterids</taxon>
        <taxon>campanulids</taxon>
        <taxon>Asterales</taxon>
        <taxon>Asteraceae</taxon>
        <taxon>Asteroideae</taxon>
        <taxon>Anthemideae</taxon>
        <taxon>Anthemidinae</taxon>
        <taxon>Tanacetum</taxon>
    </lineage>
</organism>
<feature type="region of interest" description="Disordered" evidence="1">
    <location>
        <begin position="1"/>
        <end position="38"/>
    </location>
</feature>
<sequence length="230" mass="26528">MIKTLEDAQTTRGDIHEDAPNKRGNDGSKGGFWHGHGKWRLKEKPPPQKFFTTASPPVPPVSLFVPTVVATASEKDSTAAVITTTTVVTPYTRRTRASRGIVMTSYHLFYFNLHLSARKTRQRNHELNLQKPTKQVGQAPKAYPYFEAMLKEFDRDDMFEAPIKSWRLYKSCRVHCLIIEGMIIYMLDDVEYPLPKTTLQKMLDHKCKVSEFDDDLIQMINLIREQIKKE</sequence>
<gene>
    <name evidence="2" type="ORF">Tco_0906521</name>
</gene>
<evidence type="ECO:0000313" key="3">
    <source>
        <dbReference type="Proteomes" id="UP001151760"/>
    </source>
</evidence>
<accession>A0ABQ5CGP8</accession>
<proteinExistence type="predicted"/>
<protein>
    <submittedName>
        <fullName evidence="2">Uncharacterized protein</fullName>
    </submittedName>
</protein>
<reference evidence="2" key="2">
    <citation type="submission" date="2022-01" db="EMBL/GenBank/DDBJ databases">
        <authorList>
            <person name="Yamashiro T."/>
            <person name="Shiraishi A."/>
            <person name="Satake H."/>
            <person name="Nakayama K."/>
        </authorList>
    </citation>
    <scope>NUCLEOTIDE SEQUENCE</scope>
</reference>
<feature type="compositionally biased region" description="Basic and acidic residues" evidence="1">
    <location>
        <begin position="13"/>
        <end position="26"/>
    </location>
</feature>
<keyword evidence="3" id="KW-1185">Reference proteome</keyword>
<dbReference type="Proteomes" id="UP001151760">
    <property type="component" value="Unassembled WGS sequence"/>
</dbReference>
<evidence type="ECO:0000313" key="2">
    <source>
        <dbReference type="EMBL" id="GJT26246.1"/>
    </source>
</evidence>
<comment type="caution">
    <text evidence="2">The sequence shown here is derived from an EMBL/GenBank/DDBJ whole genome shotgun (WGS) entry which is preliminary data.</text>
</comment>
<evidence type="ECO:0000256" key="1">
    <source>
        <dbReference type="SAM" id="MobiDB-lite"/>
    </source>
</evidence>
<name>A0ABQ5CGP8_9ASTR</name>